<dbReference type="SUPFAM" id="SSF52172">
    <property type="entry name" value="CheY-like"/>
    <property type="match status" value="1"/>
</dbReference>
<gene>
    <name evidence="15" type="ORF">ENV52_03250</name>
</gene>
<dbReference type="AlphaFoldDB" id="A0A7V6A1V1"/>
<protein>
    <recommendedName>
        <fullName evidence="2">histidine kinase</fullName>
        <ecNumber evidence="2">2.7.13.3</ecNumber>
    </recommendedName>
</protein>
<keyword evidence="7" id="KW-0067">ATP-binding</keyword>
<dbReference type="SMART" id="SM00388">
    <property type="entry name" value="HisKA"/>
    <property type="match status" value="1"/>
</dbReference>
<dbReference type="Pfam" id="PF00512">
    <property type="entry name" value="HisKA"/>
    <property type="match status" value="1"/>
</dbReference>
<feature type="region of interest" description="Disordered" evidence="11">
    <location>
        <begin position="492"/>
        <end position="520"/>
    </location>
</feature>
<dbReference type="InterPro" id="IPR000014">
    <property type="entry name" value="PAS"/>
</dbReference>
<evidence type="ECO:0000256" key="6">
    <source>
        <dbReference type="ARBA" id="ARBA00022777"/>
    </source>
</evidence>
<dbReference type="InterPro" id="IPR035965">
    <property type="entry name" value="PAS-like_dom_sf"/>
</dbReference>
<dbReference type="InterPro" id="IPR036890">
    <property type="entry name" value="HATPase_C_sf"/>
</dbReference>
<keyword evidence="3 9" id="KW-0597">Phosphoprotein</keyword>
<evidence type="ECO:0000256" key="4">
    <source>
        <dbReference type="ARBA" id="ARBA00022679"/>
    </source>
</evidence>
<dbReference type="InterPro" id="IPR005467">
    <property type="entry name" value="His_kinase_dom"/>
</dbReference>
<dbReference type="Pfam" id="PF00072">
    <property type="entry name" value="Response_reg"/>
    <property type="match status" value="1"/>
</dbReference>
<dbReference type="Gene3D" id="3.40.50.2300">
    <property type="match status" value="1"/>
</dbReference>
<dbReference type="PROSITE" id="PS50110">
    <property type="entry name" value="RESPONSE_REGULATORY"/>
    <property type="match status" value="1"/>
</dbReference>
<keyword evidence="4" id="KW-0808">Transferase</keyword>
<dbReference type="SUPFAM" id="SSF55874">
    <property type="entry name" value="ATPase domain of HSP90 chaperone/DNA topoisomerase II/histidine kinase"/>
    <property type="match status" value="1"/>
</dbReference>
<evidence type="ECO:0000256" key="9">
    <source>
        <dbReference type="PROSITE-ProRule" id="PRU00169"/>
    </source>
</evidence>
<dbReference type="EMBL" id="DTGR01000049">
    <property type="protein sequence ID" value="HHS28702.1"/>
    <property type="molecule type" value="Genomic_DNA"/>
</dbReference>
<dbReference type="PANTHER" id="PTHR43065:SF46">
    <property type="entry name" value="C4-DICARBOXYLATE TRANSPORT SENSOR PROTEIN DCTB"/>
    <property type="match status" value="1"/>
</dbReference>
<evidence type="ECO:0000259" key="13">
    <source>
        <dbReference type="PROSITE" id="PS50110"/>
    </source>
</evidence>
<dbReference type="PROSITE" id="PS50112">
    <property type="entry name" value="PAS"/>
    <property type="match status" value="1"/>
</dbReference>
<feature type="modified residue" description="4-aspartylphosphate" evidence="9">
    <location>
        <position position="53"/>
    </location>
</feature>
<dbReference type="GO" id="GO:0005524">
    <property type="term" value="F:ATP binding"/>
    <property type="evidence" value="ECO:0007669"/>
    <property type="project" value="UniProtKB-KW"/>
</dbReference>
<dbReference type="PANTHER" id="PTHR43065">
    <property type="entry name" value="SENSOR HISTIDINE KINASE"/>
    <property type="match status" value="1"/>
</dbReference>
<dbReference type="SMART" id="SM00091">
    <property type="entry name" value="PAS"/>
    <property type="match status" value="1"/>
</dbReference>
<dbReference type="InterPro" id="IPR003594">
    <property type="entry name" value="HATPase_dom"/>
</dbReference>
<feature type="coiled-coil region" evidence="10">
    <location>
        <begin position="122"/>
        <end position="156"/>
    </location>
</feature>
<dbReference type="InterPro" id="IPR036097">
    <property type="entry name" value="HisK_dim/P_sf"/>
</dbReference>
<keyword evidence="10" id="KW-0175">Coiled coil</keyword>
<dbReference type="PRINTS" id="PR00344">
    <property type="entry name" value="BCTRLSENSOR"/>
</dbReference>
<dbReference type="SMART" id="SM00387">
    <property type="entry name" value="HATPase_c"/>
    <property type="match status" value="1"/>
</dbReference>
<dbReference type="Gene3D" id="3.30.565.10">
    <property type="entry name" value="Histidine kinase-like ATPase, C-terminal domain"/>
    <property type="match status" value="1"/>
</dbReference>
<accession>A0A7V6A1V1</accession>
<dbReference type="SUPFAM" id="SSF55785">
    <property type="entry name" value="PYP-like sensor domain (PAS domain)"/>
    <property type="match status" value="1"/>
</dbReference>
<feature type="domain" description="Response regulatory" evidence="13">
    <location>
        <begin position="4"/>
        <end position="118"/>
    </location>
</feature>
<dbReference type="InterPro" id="IPR003661">
    <property type="entry name" value="HisK_dim/P_dom"/>
</dbReference>
<dbReference type="CDD" id="cd00130">
    <property type="entry name" value="PAS"/>
    <property type="match status" value="1"/>
</dbReference>
<comment type="caution">
    <text evidence="15">The sequence shown here is derived from an EMBL/GenBank/DDBJ whole genome shotgun (WGS) entry which is preliminary data.</text>
</comment>
<dbReference type="Pfam" id="PF02518">
    <property type="entry name" value="HATPase_c"/>
    <property type="match status" value="1"/>
</dbReference>
<proteinExistence type="predicted"/>
<comment type="catalytic activity">
    <reaction evidence="1">
        <text>ATP + protein L-histidine = ADP + protein N-phospho-L-histidine.</text>
        <dbReference type="EC" id="2.7.13.3"/>
    </reaction>
</comment>
<evidence type="ECO:0000256" key="2">
    <source>
        <dbReference type="ARBA" id="ARBA00012438"/>
    </source>
</evidence>
<evidence type="ECO:0000256" key="11">
    <source>
        <dbReference type="SAM" id="MobiDB-lite"/>
    </source>
</evidence>
<name>A0A7V6A1V1_9BACT</name>
<feature type="domain" description="Histidine kinase" evidence="12">
    <location>
        <begin position="282"/>
        <end position="500"/>
    </location>
</feature>
<reference evidence="15" key="1">
    <citation type="journal article" date="2020" name="mSystems">
        <title>Genome- and Community-Level Interaction Insights into Carbon Utilization and Element Cycling Functions of Hydrothermarchaeota in Hydrothermal Sediment.</title>
        <authorList>
            <person name="Zhou Z."/>
            <person name="Liu Y."/>
            <person name="Xu W."/>
            <person name="Pan J."/>
            <person name="Luo Z.H."/>
            <person name="Li M."/>
        </authorList>
    </citation>
    <scope>NUCLEOTIDE SEQUENCE [LARGE SCALE GENOMIC DNA]</scope>
    <source>
        <strain evidence="15">SpSt-767</strain>
    </source>
</reference>
<dbReference type="Gene3D" id="1.10.287.130">
    <property type="match status" value="1"/>
</dbReference>
<sequence length="520" mass="57176">MQVKVLLVDDEKQFVETLAMRLEVRDYAVATAFSGEQALEYLRAQDADVVVLDIQMPGLSGMDTLREIKKIRPLTEVILLTGHATVETAVEGMRLGAVDYLLKPTEIDQLVDKITRAHRRKLRRLEEEVARKTIALERSQQELAKSEKLYKSLVESAEDAILNVDAKGEIISINRYGAKILGYTKQGILGKTISEVVPGDTGKEITRLIDEVFAHGTGRRTTLEVPVGGKHYFFNINLAPIRENDTVMSILIIAHDITSQKKMEDQLYHTEKLASLGQLAAGVAHEINNPLAIILGFADILLERVKEDSEEYKIIKTIERQGLTCKKIVENLMTFARAPEKSAYDADINGTIETLLEVVKATILTKKVKVQLDLADNLPRVRGDADQLQQVFLNLITNAVLAMPQGGLLTISTRLNADKERVQIKFADTGVGIKKEHLTRIYDPFFTTRKVGEGTGLGLSVSYAIVQKFGGTITCESKTREAAGEGASGTTFTISLPVATPPRQEGRAAEAVQAGTDSPG</sequence>
<evidence type="ECO:0000256" key="1">
    <source>
        <dbReference type="ARBA" id="ARBA00000085"/>
    </source>
</evidence>
<dbReference type="InterPro" id="IPR011006">
    <property type="entry name" value="CheY-like_superfamily"/>
</dbReference>
<dbReference type="GO" id="GO:0000155">
    <property type="term" value="F:phosphorelay sensor kinase activity"/>
    <property type="evidence" value="ECO:0007669"/>
    <property type="project" value="InterPro"/>
</dbReference>
<evidence type="ECO:0000313" key="15">
    <source>
        <dbReference type="EMBL" id="HHS28702.1"/>
    </source>
</evidence>
<keyword evidence="5" id="KW-0547">Nucleotide-binding</keyword>
<dbReference type="PROSITE" id="PS50109">
    <property type="entry name" value="HIS_KIN"/>
    <property type="match status" value="1"/>
</dbReference>
<feature type="domain" description="PAS" evidence="14">
    <location>
        <begin position="146"/>
        <end position="216"/>
    </location>
</feature>
<dbReference type="NCBIfam" id="TIGR00229">
    <property type="entry name" value="sensory_box"/>
    <property type="match status" value="1"/>
</dbReference>
<evidence type="ECO:0000256" key="3">
    <source>
        <dbReference type="ARBA" id="ARBA00022553"/>
    </source>
</evidence>
<dbReference type="InterPro" id="IPR013656">
    <property type="entry name" value="PAS_4"/>
</dbReference>
<dbReference type="SMART" id="SM00448">
    <property type="entry name" value="REC"/>
    <property type="match status" value="1"/>
</dbReference>
<keyword evidence="6" id="KW-0418">Kinase</keyword>
<evidence type="ECO:0000256" key="5">
    <source>
        <dbReference type="ARBA" id="ARBA00022741"/>
    </source>
</evidence>
<organism evidence="15">
    <name type="scientific">Desulfobacca acetoxidans</name>
    <dbReference type="NCBI Taxonomy" id="60893"/>
    <lineage>
        <taxon>Bacteria</taxon>
        <taxon>Pseudomonadati</taxon>
        <taxon>Thermodesulfobacteriota</taxon>
        <taxon>Desulfobaccia</taxon>
        <taxon>Desulfobaccales</taxon>
        <taxon>Desulfobaccaceae</taxon>
        <taxon>Desulfobacca</taxon>
    </lineage>
</organism>
<dbReference type="SUPFAM" id="SSF47384">
    <property type="entry name" value="Homodimeric domain of signal transducing histidine kinase"/>
    <property type="match status" value="1"/>
</dbReference>
<evidence type="ECO:0000259" key="12">
    <source>
        <dbReference type="PROSITE" id="PS50109"/>
    </source>
</evidence>
<dbReference type="Pfam" id="PF08448">
    <property type="entry name" value="PAS_4"/>
    <property type="match status" value="1"/>
</dbReference>
<dbReference type="InterPro" id="IPR004358">
    <property type="entry name" value="Sig_transdc_His_kin-like_C"/>
</dbReference>
<evidence type="ECO:0000256" key="8">
    <source>
        <dbReference type="ARBA" id="ARBA00023012"/>
    </source>
</evidence>
<keyword evidence="8" id="KW-0902">Two-component regulatory system</keyword>
<evidence type="ECO:0000256" key="10">
    <source>
        <dbReference type="SAM" id="Coils"/>
    </source>
</evidence>
<dbReference type="Gene3D" id="3.30.450.20">
    <property type="entry name" value="PAS domain"/>
    <property type="match status" value="1"/>
</dbReference>
<dbReference type="CDD" id="cd00082">
    <property type="entry name" value="HisKA"/>
    <property type="match status" value="1"/>
</dbReference>
<dbReference type="InterPro" id="IPR001789">
    <property type="entry name" value="Sig_transdc_resp-reg_receiver"/>
</dbReference>
<evidence type="ECO:0000256" key="7">
    <source>
        <dbReference type="ARBA" id="ARBA00022840"/>
    </source>
</evidence>
<evidence type="ECO:0000259" key="14">
    <source>
        <dbReference type="PROSITE" id="PS50112"/>
    </source>
</evidence>
<dbReference type="EC" id="2.7.13.3" evidence="2"/>